<feature type="transmembrane region" description="Helical" evidence="1">
    <location>
        <begin position="35"/>
        <end position="56"/>
    </location>
</feature>
<protein>
    <submittedName>
        <fullName evidence="2">Uncharacterized protein</fullName>
    </submittedName>
</protein>
<evidence type="ECO:0000256" key="1">
    <source>
        <dbReference type="SAM" id="Phobius"/>
    </source>
</evidence>
<dbReference type="Proteomes" id="UP000182661">
    <property type="component" value="Unassembled WGS sequence"/>
</dbReference>
<keyword evidence="1" id="KW-1133">Transmembrane helix</keyword>
<gene>
    <name evidence="2" type="ORF">AX760_17400</name>
</gene>
<keyword evidence="1" id="KW-0472">Membrane</keyword>
<organism evidence="2 3">
    <name type="scientific">Pararhizobium antarcticum</name>
    <dbReference type="NCBI Taxonomy" id="1798805"/>
    <lineage>
        <taxon>Bacteria</taxon>
        <taxon>Pseudomonadati</taxon>
        <taxon>Pseudomonadota</taxon>
        <taxon>Alphaproteobacteria</taxon>
        <taxon>Hyphomicrobiales</taxon>
        <taxon>Rhizobiaceae</taxon>
        <taxon>Rhizobium/Agrobacterium group</taxon>
        <taxon>Pararhizobium</taxon>
    </lineage>
</organism>
<reference evidence="2 3" key="1">
    <citation type="submission" date="2016-02" db="EMBL/GenBank/DDBJ databases">
        <title>Genome sequencing of a beta-galactosidase producing bacteria Rhizobium sp. 59.</title>
        <authorList>
            <person name="Wang D."/>
            <person name="Kot W."/>
            <person name="Qin Y."/>
            <person name="Hansen L."/>
            <person name="Naqvi K."/>
            <person name="Rensing C."/>
        </authorList>
    </citation>
    <scope>NUCLEOTIDE SEQUENCE [LARGE SCALE GENOMIC DNA]</scope>
    <source>
        <strain evidence="2 3">59</strain>
    </source>
</reference>
<keyword evidence="3" id="KW-1185">Reference proteome</keyword>
<name>A0A657LRX8_9HYPH</name>
<keyword evidence="1" id="KW-0812">Transmembrane</keyword>
<evidence type="ECO:0000313" key="3">
    <source>
        <dbReference type="Proteomes" id="UP000182661"/>
    </source>
</evidence>
<sequence>MTWPAFFLSIYTLIGLLFLDSTYREGSAAGGEWDWLRLFGLLLCLVWPLALVWVLISAYKHRQAGG</sequence>
<evidence type="ECO:0000313" key="2">
    <source>
        <dbReference type="EMBL" id="OJF96441.1"/>
    </source>
</evidence>
<dbReference type="EMBL" id="LSRP01000086">
    <property type="protein sequence ID" value="OJF96441.1"/>
    <property type="molecule type" value="Genomic_DNA"/>
</dbReference>
<accession>A0A657LRX8</accession>
<proteinExistence type="predicted"/>
<dbReference type="AlphaFoldDB" id="A0A657LRX8"/>
<feature type="transmembrane region" description="Helical" evidence="1">
    <location>
        <begin position="6"/>
        <end position="23"/>
    </location>
</feature>
<comment type="caution">
    <text evidence="2">The sequence shown here is derived from an EMBL/GenBank/DDBJ whole genome shotgun (WGS) entry which is preliminary data.</text>
</comment>